<dbReference type="InterPro" id="IPR052016">
    <property type="entry name" value="Bact_Sigma-Reg"/>
</dbReference>
<dbReference type="InterPro" id="IPR001932">
    <property type="entry name" value="PPM-type_phosphatase-like_dom"/>
</dbReference>
<dbReference type="Proteomes" id="UP001156691">
    <property type="component" value="Unassembled WGS sequence"/>
</dbReference>
<dbReference type="Pfam" id="PF00072">
    <property type="entry name" value="Response_reg"/>
    <property type="match status" value="1"/>
</dbReference>
<dbReference type="PANTHER" id="PTHR43156">
    <property type="entry name" value="STAGE II SPORULATION PROTEIN E-RELATED"/>
    <property type="match status" value="1"/>
</dbReference>
<dbReference type="InterPro" id="IPR001789">
    <property type="entry name" value="Sig_transdc_resp-reg_receiver"/>
</dbReference>
<comment type="caution">
    <text evidence="4">The sequence shown here is derived from an EMBL/GenBank/DDBJ whole genome shotgun (WGS) entry which is preliminary data.</text>
</comment>
<feature type="modified residue" description="4-aspartylphosphate" evidence="2">
    <location>
        <position position="51"/>
    </location>
</feature>
<accession>A0ABQ5WBZ7</accession>
<dbReference type="RefSeq" id="WP_284342416.1">
    <property type="nucleotide sequence ID" value="NZ_BSNS01000022.1"/>
</dbReference>
<keyword evidence="1" id="KW-0378">Hydrolase</keyword>
<sequence length="391" mass="42679">MQVVVADDDLGERLVLKTVLSRLNYEVEATEDGAAALEALERGSASILLTDITMPEMDGLELVRRLRETDLGRYIYVIVFTGLGASEARMRGLEAGADEFMSKPIDTASLVARLRAAERLMTYERDLRAKNQRLQEANRIIKDDLDAAASAQRALLPDPDVRICGCRFSSVFLPSRAVSGDVFNHFRIGEGRVGFFGADVSGHGVRAALAAVALGYMASEEFFTNMAVRRDDGTLQPKRVADVLNARFFREGAETYFTLFVGTIDERLDRLVYCQAGYPSPLLLGSNGRARFVGEGGMPVALLSDAIFDEGSIGFAPGDRLVVYSDGVTEAANASGEPFGAERLASSMRDMRGDLPQVALDHLTRQLAAWTEGEPLEDDVSLIIIDRENPQ</sequence>
<dbReference type="SMART" id="SM00448">
    <property type="entry name" value="REC"/>
    <property type="match status" value="1"/>
</dbReference>
<feature type="domain" description="Response regulatory" evidence="3">
    <location>
        <begin position="2"/>
        <end position="118"/>
    </location>
</feature>
<reference evidence="5" key="1">
    <citation type="journal article" date="2019" name="Int. J. Syst. Evol. Microbiol.">
        <title>The Global Catalogue of Microorganisms (GCM) 10K type strain sequencing project: providing services to taxonomists for standard genome sequencing and annotation.</title>
        <authorList>
            <consortium name="The Broad Institute Genomics Platform"/>
            <consortium name="The Broad Institute Genome Sequencing Center for Infectious Disease"/>
            <person name="Wu L."/>
            <person name="Ma J."/>
        </authorList>
    </citation>
    <scope>NUCLEOTIDE SEQUENCE [LARGE SCALE GENOMIC DNA]</scope>
    <source>
        <strain evidence="5">NBRC 112416</strain>
    </source>
</reference>
<organism evidence="4 5">
    <name type="scientific">Devosia nitrariae</name>
    <dbReference type="NCBI Taxonomy" id="2071872"/>
    <lineage>
        <taxon>Bacteria</taxon>
        <taxon>Pseudomonadati</taxon>
        <taxon>Pseudomonadota</taxon>
        <taxon>Alphaproteobacteria</taxon>
        <taxon>Hyphomicrobiales</taxon>
        <taxon>Devosiaceae</taxon>
        <taxon>Devosia</taxon>
    </lineage>
</organism>
<evidence type="ECO:0000259" key="3">
    <source>
        <dbReference type="PROSITE" id="PS50110"/>
    </source>
</evidence>
<name>A0ABQ5WBZ7_9HYPH</name>
<dbReference type="PROSITE" id="PS50110">
    <property type="entry name" value="RESPONSE_REGULATORY"/>
    <property type="match status" value="1"/>
</dbReference>
<gene>
    <name evidence="4" type="ORF">GCM10010862_42990</name>
</gene>
<dbReference type="PANTHER" id="PTHR43156:SF2">
    <property type="entry name" value="STAGE II SPORULATION PROTEIN E"/>
    <property type="match status" value="1"/>
</dbReference>
<dbReference type="InterPro" id="IPR036457">
    <property type="entry name" value="PPM-type-like_dom_sf"/>
</dbReference>
<evidence type="ECO:0000313" key="4">
    <source>
        <dbReference type="EMBL" id="GLQ57040.1"/>
    </source>
</evidence>
<evidence type="ECO:0000313" key="5">
    <source>
        <dbReference type="Proteomes" id="UP001156691"/>
    </source>
</evidence>
<dbReference type="SMART" id="SM00331">
    <property type="entry name" value="PP2C_SIG"/>
    <property type="match status" value="1"/>
</dbReference>
<dbReference type="InterPro" id="IPR011006">
    <property type="entry name" value="CheY-like_superfamily"/>
</dbReference>
<dbReference type="EMBL" id="BSNS01000022">
    <property type="protein sequence ID" value="GLQ57040.1"/>
    <property type="molecule type" value="Genomic_DNA"/>
</dbReference>
<dbReference type="Pfam" id="PF07228">
    <property type="entry name" value="SpoIIE"/>
    <property type="match status" value="1"/>
</dbReference>
<keyword evidence="2" id="KW-0597">Phosphoprotein</keyword>
<proteinExistence type="predicted"/>
<dbReference type="SUPFAM" id="SSF52172">
    <property type="entry name" value="CheY-like"/>
    <property type="match status" value="1"/>
</dbReference>
<keyword evidence="5" id="KW-1185">Reference proteome</keyword>
<evidence type="ECO:0000256" key="1">
    <source>
        <dbReference type="ARBA" id="ARBA00022801"/>
    </source>
</evidence>
<protein>
    <submittedName>
        <fullName evidence="4">Fused response regulator/phosphatase</fullName>
    </submittedName>
</protein>
<dbReference type="Gene3D" id="3.60.40.10">
    <property type="entry name" value="PPM-type phosphatase domain"/>
    <property type="match status" value="1"/>
</dbReference>
<dbReference type="Gene3D" id="3.40.50.2300">
    <property type="match status" value="1"/>
</dbReference>
<evidence type="ECO:0000256" key="2">
    <source>
        <dbReference type="PROSITE-ProRule" id="PRU00169"/>
    </source>
</evidence>